<gene>
    <name evidence="1" type="ORF">EPUL_000103</name>
</gene>
<proteinExistence type="predicted"/>
<dbReference type="STRING" id="225359.A0A2S4Q257"/>
<name>A0A2S4Q257_9PEZI</name>
<dbReference type="OrthoDB" id="4838114at2759"/>
<comment type="caution">
    <text evidence="1">The sequence shown here is derived from an EMBL/GenBank/DDBJ whole genome shotgun (WGS) entry which is preliminary data.</text>
</comment>
<organism evidence="1 2">
    <name type="scientific">Erysiphe pulchra</name>
    <dbReference type="NCBI Taxonomy" id="225359"/>
    <lineage>
        <taxon>Eukaryota</taxon>
        <taxon>Fungi</taxon>
        <taxon>Dikarya</taxon>
        <taxon>Ascomycota</taxon>
        <taxon>Pezizomycotina</taxon>
        <taxon>Leotiomycetes</taxon>
        <taxon>Erysiphales</taxon>
        <taxon>Erysiphaceae</taxon>
        <taxon>Erysiphe</taxon>
    </lineage>
</organism>
<reference evidence="1 2" key="1">
    <citation type="submission" date="2017-10" db="EMBL/GenBank/DDBJ databases">
        <title>Development of genomic resources for the powdery mildew, Erysiphe pulchra.</title>
        <authorList>
            <person name="Wadl P.A."/>
            <person name="Mack B.M."/>
            <person name="Moore G."/>
            <person name="Beltz S.B."/>
        </authorList>
    </citation>
    <scope>NUCLEOTIDE SEQUENCE [LARGE SCALE GENOMIC DNA]</scope>
    <source>
        <strain evidence="1">Cflorida</strain>
    </source>
</reference>
<protein>
    <submittedName>
        <fullName evidence="1">Uncharacterized protein</fullName>
    </submittedName>
</protein>
<accession>A0A2S4Q257</accession>
<keyword evidence="2" id="KW-1185">Reference proteome</keyword>
<dbReference type="Proteomes" id="UP000237438">
    <property type="component" value="Unassembled WGS sequence"/>
</dbReference>
<dbReference type="AlphaFoldDB" id="A0A2S4Q257"/>
<evidence type="ECO:0000313" key="2">
    <source>
        <dbReference type="Proteomes" id="UP000237438"/>
    </source>
</evidence>
<dbReference type="EMBL" id="PEDP01000007">
    <property type="protein sequence ID" value="POS88362.1"/>
    <property type="molecule type" value="Genomic_DNA"/>
</dbReference>
<sequence>MTLSSHVKDNRHEITVSTSFSHQKLLSEGKKDQDKEYANFDGDLIALDMEISSIHRTVRKQPLGIPILPQRNALRTAARSKKELLNPNGVKLVKHKEFYSTPMLSSSDLHDVYLSSEEDISVRDSNEDFLFDSDDSENDLQHKSYDRESQEITARAVSFRVAGKPQIIDINSHSNKSSPRTSVSISDRISRRPLLPRLPVLSLTLSDFHLDAHELFPSSPPPSSPPPLSIKKPADSLQSNALVKVNFCKSYSDPIQTKPVLEPSTSLSLFRRGSLLSKRSQITQSIIQMSTHATKNSPTTTSKISGRFNALKYVSRNIKNTGIPKLNLAYTPGVVPRRT</sequence>
<evidence type="ECO:0000313" key="1">
    <source>
        <dbReference type="EMBL" id="POS88362.1"/>
    </source>
</evidence>